<dbReference type="GO" id="GO:0120147">
    <property type="term" value="F:formylglycine-generating oxidase activity"/>
    <property type="evidence" value="ECO:0007669"/>
    <property type="project" value="TreeGrafter"/>
</dbReference>
<proteinExistence type="predicted"/>
<keyword evidence="1" id="KW-0732">Signal</keyword>
<dbReference type="EMBL" id="JACHIE010000022">
    <property type="protein sequence ID" value="MBB6458540.1"/>
    <property type="molecule type" value="Genomic_DNA"/>
</dbReference>
<dbReference type="PANTHER" id="PTHR23150">
    <property type="entry name" value="SULFATASE MODIFYING FACTOR 1, 2"/>
    <property type="match status" value="1"/>
</dbReference>
<feature type="chain" id="PRO_5032449180" description="Sulfatase-modifying factor enzyme-like domain-containing protein" evidence="1">
    <location>
        <begin position="26"/>
        <end position="514"/>
    </location>
</feature>
<comment type="caution">
    <text evidence="3">The sequence shown here is derived from an EMBL/GenBank/DDBJ whole genome shotgun (WGS) entry which is preliminary data.</text>
</comment>
<gene>
    <name evidence="3" type="ORF">HNR55_003149</name>
</gene>
<feature type="domain" description="Sulfatase-modifying factor enzyme-like" evidence="2">
    <location>
        <begin position="104"/>
        <end position="308"/>
    </location>
</feature>
<dbReference type="Gene3D" id="3.90.1580.10">
    <property type="entry name" value="paralog of FGE (formylglycine-generating enzyme)"/>
    <property type="match status" value="1"/>
</dbReference>
<accession>A0A841QIW9</accession>
<dbReference type="AlphaFoldDB" id="A0A841QIW9"/>
<dbReference type="InterPro" id="IPR016187">
    <property type="entry name" value="CTDL_fold"/>
</dbReference>
<organism evidence="3 4">
    <name type="scientific">Acetobacter lovaniensis</name>
    <dbReference type="NCBI Taxonomy" id="104100"/>
    <lineage>
        <taxon>Bacteria</taxon>
        <taxon>Pseudomonadati</taxon>
        <taxon>Pseudomonadota</taxon>
        <taxon>Alphaproteobacteria</taxon>
        <taxon>Acetobacterales</taxon>
        <taxon>Acetobacteraceae</taxon>
        <taxon>Acetobacter</taxon>
    </lineage>
</organism>
<keyword evidence="4" id="KW-1185">Reference proteome</keyword>
<dbReference type="Proteomes" id="UP000578000">
    <property type="component" value="Unassembled WGS sequence"/>
</dbReference>
<dbReference type="InterPro" id="IPR042095">
    <property type="entry name" value="SUMF_sf"/>
</dbReference>
<dbReference type="SUPFAM" id="SSF56436">
    <property type="entry name" value="C-type lectin-like"/>
    <property type="match status" value="1"/>
</dbReference>
<dbReference type="RefSeq" id="WP_166116761.1">
    <property type="nucleotide sequence ID" value="NZ_BAABDB010000033.1"/>
</dbReference>
<evidence type="ECO:0000256" key="1">
    <source>
        <dbReference type="SAM" id="SignalP"/>
    </source>
</evidence>
<evidence type="ECO:0000313" key="4">
    <source>
        <dbReference type="Proteomes" id="UP000578000"/>
    </source>
</evidence>
<evidence type="ECO:0000259" key="2">
    <source>
        <dbReference type="Pfam" id="PF03781"/>
    </source>
</evidence>
<dbReference type="Pfam" id="PF03781">
    <property type="entry name" value="FGE-sulfatase"/>
    <property type="match status" value="1"/>
</dbReference>
<sequence>MKAYPSSKLVLLAVTFMFCPSFAYADAAAWDARFIDPHPLPDDLKLPLPCGGAMVFRPVDVPDGKGILDDVDMTIGRPDTQEGYNQYTLRTHLAAAFPVQGHPELHRYYIGKYDVTVNQYAALNGSCPAPSRAGQKPQTGISWDEANAYAAGLTTWLLENRAPLPVAGGGKGFLRLPVDEEWSYAARGGMRVQASEFEAPLWPMPDGGPAAYIAAGPDIGEMQAVGQMKPNPLGLYDMLGNAGQMMLDPYRLNRVGRLQGKVGGLLIRGGDFHANPDELTTNVRAERPPYNEKTGKPMRDPAIGFRLVIGASALGSLKETEDAEKDFKTLLNEAQATPGDAWAALRALKAEAGSDPAMAGKLSRIETALTTDARARIDADKQVLGAQLQALAVLANAVWEINHVIDTITQAKMKLVNLTPQQAQKIEIHLAERQKSLSAAIESYLGLLGAAASSPAIKELDGIAAAGQDMLRSQNEDYLLGMQDLSQKNLEILHAGKKVTAQDILEEVKNIPAQ</sequence>
<reference evidence="3 4" key="1">
    <citation type="submission" date="2020-08" db="EMBL/GenBank/DDBJ databases">
        <title>Genomic Encyclopedia of Type Strains, Phase IV (KMG-IV): sequencing the most valuable type-strain genomes for metagenomic binning, comparative biology and taxonomic classification.</title>
        <authorList>
            <person name="Goeker M."/>
        </authorList>
    </citation>
    <scope>NUCLEOTIDE SEQUENCE [LARGE SCALE GENOMIC DNA]</scope>
    <source>
        <strain evidence="3 4">DSM 4491</strain>
    </source>
</reference>
<dbReference type="InterPro" id="IPR051043">
    <property type="entry name" value="Sulfatase_Mod_Factor_Kinase"/>
</dbReference>
<dbReference type="PANTHER" id="PTHR23150:SF19">
    <property type="entry name" value="FORMYLGLYCINE-GENERATING ENZYME"/>
    <property type="match status" value="1"/>
</dbReference>
<feature type="signal peptide" evidence="1">
    <location>
        <begin position="1"/>
        <end position="25"/>
    </location>
</feature>
<name>A0A841QIW9_9PROT</name>
<dbReference type="InterPro" id="IPR005532">
    <property type="entry name" value="SUMF_dom"/>
</dbReference>
<evidence type="ECO:0000313" key="3">
    <source>
        <dbReference type="EMBL" id="MBB6458540.1"/>
    </source>
</evidence>
<protein>
    <recommendedName>
        <fullName evidence="2">Sulfatase-modifying factor enzyme-like domain-containing protein</fullName>
    </recommendedName>
</protein>